<protein>
    <submittedName>
        <fullName evidence="6">Transcription regulator HTH, APSES-type DNA-binding domain</fullName>
    </submittedName>
</protein>
<dbReference type="AlphaFoldDB" id="A0A0F7SIS1"/>
<dbReference type="InterPro" id="IPR051642">
    <property type="entry name" value="SWI6-like"/>
</dbReference>
<dbReference type="FunFam" id="3.10.260.10:FF:000001">
    <property type="entry name" value="APSES transcription factor (MbpA)"/>
    <property type="match status" value="1"/>
</dbReference>
<dbReference type="SUPFAM" id="SSF48403">
    <property type="entry name" value="Ankyrin repeat"/>
    <property type="match status" value="1"/>
</dbReference>
<dbReference type="InterPro" id="IPR002110">
    <property type="entry name" value="Ankyrin_rpt"/>
</dbReference>
<keyword evidence="6" id="KW-0238">DNA-binding</keyword>
<feature type="repeat" description="ANK" evidence="3">
    <location>
        <begin position="478"/>
        <end position="510"/>
    </location>
</feature>
<feature type="compositionally biased region" description="Low complexity" evidence="4">
    <location>
        <begin position="160"/>
        <end position="185"/>
    </location>
</feature>
<evidence type="ECO:0000313" key="6">
    <source>
        <dbReference type="EMBL" id="CDZ98861.1"/>
    </source>
</evidence>
<evidence type="ECO:0000256" key="2">
    <source>
        <dbReference type="ARBA" id="ARBA00023043"/>
    </source>
</evidence>
<name>A0A0F7SIS1_PHARH</name>
<organism evidence="6">
    <name type="scientific">Phaffia rhodozyma</name>
    <name type="common">Yeast</name>
    <name type="synonym">Xanthophyllomyces dendrorhous</name>
    <dbReference type="NCBI Taxonomy" id="264483"/>
    <lineage>
        <taxon>Eukaryota</taxon>
        <taxon>Fungi</taxon>
        <taxon>Dikarya</taxon>
        <taxon>Basidiomycota</taxon>
        <taxon>Agaricomycotina</taxon>
        <taxon>Tremellomycetes</taxon>
        <taxon>Cystofilobasidiales</taxon>
        <taxon>Mrakiaceae</taxon>
        <taxon>Phaffia</taxon>
    </lineage>
</organism>
<feature type="region of interest" description="Disordered" evidence="4">
    <location>
        <begin position="114"/>
        <end position="205"/>
    </location>
</feature>
<proteinExistence type="predicted"/>
<dbReference type="InterPro" id="IPR036887">
    <property type="entry name" value="HTH_APSES_sf"/>
</dbReference>
<dbReference type="PROSITE" id="PS50297">
    <property type="entry name" value="ANK_REP_REGION"/>
    <property type="match status" value="2"/>
</dbReference>
<evidence type="ECO:0000259" key="5">
    <source>
        <dbReference type="PROSITE" id="PS51299"/>
    </source>
</evidence>
<dbReference type="Pfam" id="PF00023">
    <property type="entry name" value="Ank"/>
    <property type="match status" value="1"/>
</dbReference>
<dbReference type="GO" id="GO:0030907">
    <property type="term" value="C:MBF transcription complex"/>
    <property type="evidence" value="ECO:0007669"/>
    <property type="project" value="TreeGrafter"/>
</dbReference>
<dbReference type="SMART" id="SM00248">
    <property type="entry name" value="ANK"/>
    <property type="match status" value="2"/>
</dbReference>
<dbReference type="PROSITE" id="PS50088">
    <property type="entry name" value="ANK_REPEAT"/>
    <property type="match status" value="2"/>
</dbReference>
<feature type="region of interest" description="Disordered" evidence="4">
    <location>
        <begin position="226"/>
        <end position="308"/>
    </location>
</feature>
<feature type="domain" description="HTH APSES-type" evidence="5">
    <location>
        <begin position="16"/>
        <end position="122"/>
    </location>
</feature>
<feature type="compositionally biased region" description="Basic and acidic residues" evidence="4">
    <location>
        <begin position="186"/>
        <end position="201"/>
    </location>
</feature>
<dbReference type="Gene3D" id="1.25.40.20">
    <property type="entry name" value="Ankyrin repeat-containing domain"/>
    <property type="match status" value="1"/>
</dbReference>
<dbReference type="PANTHER" id="PTHR43828:SF15">
    <property type="entry name" value="TRANSCRIPTION FACTOR MBP1"/>
    <property type="match status" value="1"/>
</dbReference>
<dbReference type="GO" id="GO:0003677">
    <property type="term" value="F:DNA binding"/>
    <property type="evidence" value="ECO:0007669"/>
    <property type="project" value="UniProtKB-KW"/>
</dbReference>
<feature type="repeat" description="ANK" evidence="3">
    <location>
        <begin position="359"/>
        <end position="391"/>
    </location>
</feature>
<dbReference type="SUPFAM" id="SSF54616">
    <property type="entry name" value="DNA-binding domain of Mlu1-box binding protein MBP1"/>
    <property type="match status" value="1"/>
</dbReference>
<keyword evidence="1" id="KW-0677">Repeat</keyword>
<dbReference type="InterPro" id="IPR018004">
    <property type="entry name" value="KilA/APSES_HTH"/>
</dbReference>
<feature type="region of interest" description="Disordered" evidence="4">
    <location>
        <begin position="529"/>
        <end position="590"/>
    </location>
</feature>
<sequence length="878" mass="95433">MAKGQIAGIATDGTQIFKATYSNVPVLEMLCKGVAVMRRRSDSWLNATQILKVAGFDKPQRTRVLEREVQKGEHEKVQGGYGKYQGTWIPIERGLALSKQYDVEDLMRPIIDYIPTADSPPQAPKHITAAPSRQPRKSKGDSATPQKAGSVSSAASQTPLSSRQLSRAQHQAQAQAKAEAASALAAEKKERAKRDREEKKAAALAKAQAKADAEAYAARERETTMDLAGSPLSGESSVGSPGAGSSSSRTPSPLLGSDDDGDDGTYREGGSGTKRKFRGGYDPAHSSRRQRPTPKGEDLSMGALPSSEMSGFATGQELLGADRYEDIILDYFISETSQIPPFLVNPPADFNPNHPIDDDGHTALHWACAMGRIRVVKLLLTAGADIFRVNHSEQTALMRSVMFSNNYDVRKFPELYELLHRSTLNIDKNNRTVFHHIADVALSKGKTHAARYYMETILGRLADYPKELGDVVNFQDDEGETALTLAARARSKRLVKSLLDHGADPKLANRDGKTAEDYILEDERFRSSPVIGSYQPGSRLGPSSSSGGGPYSGQMSYTGYINPSTHAGPSNHSQSHSHHHSVSSVHPSGLLPKVYHSQTAQLVAGQTTTELSLLLASLAKSFDAELQAKERDITQANSLANSINLELGETKRQVGVLQSTLGDRLTEGKEKLGQLEAELENRMERRYAAGWNDWRSSHLARERAYLANPSAANPDETIDLVELHAEPVEGGSAEDRGTGLEVERTLLNQEIEMRRKRRKELFSRFVRLQSELGTGPEMEKYAKIIKASAGVRNGEGDVEEIVNGLLQAIEGDAATATVTASLSSPPPPPPSAPRASNDSDRLASQSQSYARGLDDEMQSTEKEKVTRQEGPVNPASIL</sequence>
<accession>A0A0F7SIS1</accession>
<feature type="region of interest" description="Disordered" evidence="4">
    <location>
        <begin position="818"/>
        <end position="878"/>
    </location>
</feature>
<dbReference type="Gene3D" id="3.10.260.10">
    <property type="entry name" value="Transcription regulator HTH, APSES-type DNA-binding domain"/>
    <property type="match status" value="1"/>
</dbReference>
<reference evidence="6" key="1">
    <citation type="submission" date="2014-08" db="EMBL/GenBank/DDBJ databases">
        <authorList>
            <person name="Sharma Rahul"/>
            <person name="Thines Marco"/>
        </authorList>
    </citation>
    <scope>NUCLEOTIDE SEQUENCE</scope>
</reference>
<evidence type="ECO:0000256" key="1">
    <source>
        <dbReference type="ARBA" id="ARBA00022737"/>
    </source>
</evidence>
<dbReference type="FunFam" id="1.25.40.20:FF:000238">
    <property type="entry name" value="Unplaced genomic scaffold supercont1.20, whole genome shotgun sequence"/>
    <property type="match status" value="1"/>
</dbReference>
<evidence type="ECO:0000256" key="4">
    <source>
        <dbReference type="SAM" id="MobiDB-lite"/>
    </source>
</evidence>
<dbReference type="PRINTS" id="PR01415">
    <property type="entry name" value="ANKYRIN"/>
</dbReference>
<dbReference type="SMART" id="SM01252">
    <property type="entry name" value="KilA-N"/>
    <property type="match status" value="1"/>
</dbReference>
<dbReference type="InterPro" id="IPR003163">
    <property type="entry name" value="Tscrpt_reg_HTH_APSES-type"/>
</dbReference>
<dbReference type="PROSITE" id="PS51299">
    <property type="entry name" value="HTH_APSES"/>
    <property type="match status" value="1"/>
</dbReference>
<evidence type="ECO:0000256" key="3">
    <source>
        <dbReference type="PROSITE-ProRule" id="PRU00023"/>
    </source>
</evidence>
<feature type="compositionally biased region" description="Polar residues" evidence="4">
    <location>
        <begin position="141"/>
        <end position="159"/>
    </location>
</feature>
<dbReference type="Pfam" id="PF12796">
    <property type="entry name" value="Ank_2"/>
    <property type="match status" value="1"/>
</dbReference>
<feature type="compositionally biased region" description="Low complexity" evidence="4">
    <location>
        <begin position="536"/>
        <end position="545"/>
    </location>
</feature>
<dbReference type="GO" id="GO:0001228">
    <property type="term" value="F:DNA-binding transcription activator activity, RNA polymerase II-specific"/>
    <property type="evidence" value="ECO:0007669"/>
    <property type="project" value="UniProtKB-ARBA"/>
</dbReference>
<dbReference type="PANTHER" id="PTHR43828">
    <property type="entry name" value="ASPARAGINASE"/>
    <property type="match status" value="1"/>
</dbReference>
<dbReference type="GO" id="GO:0033309">
    <property type="term" value="C:SBF transcription complex"/>
    <property type="evidence" value="ECO:0007669"/>
    <property type="project" value="TreeGrafter"/>
</dbReference>
<dbReference type="Pfam" id="PF04383">
    <property type="entry name" value="KilA-N"/>
    <property type="match status" value="1"/>
</dbReference>
<feature type="compositionally biased region" description="Polar residues" evidence="4">
    <location>
        <begin position="554"/>
        <end position="568"/>
    </location>
</feature>
<dbReference type="EMBL" id="LN483345">
    <property type="protein sequence ID" value="CDZ98861.1"/>
    <property type="molecule type" value="Genomic_DNA"/>
</dbReference>
<feature type="compositionally biased region" description="Low complexity" evidence="4">
    <location>
        <begin position="233"/>
        <end position="256"/>
    </location>
</feature>
<dbReference type="InterPro" id="IPR036770">
    <property type="entry name" value="Ankyrin_rpt-contain_sf"/>
</dbReference>
<keyword evidence="2 3" id="KW-0040">ANK repeat</keyword>